<reference evidence="2" key="1">
    <citation type="submission" date="2021-10" db="EMBL/GenBank/DDBJ databases">
        <title>Tropical sea cucumber genome reveals ecological adaptation and Cuvierian tubules defense mechanism.</title>
        <authorList>
            <person name="Chen T."/>
        </authorList>
    </citation>
    <scope>NUCLEOTIDE SEQUENCE</scope>
    <source>
        <strain evidence="2">Nanhai2018</strain>
        <tissue evidence="2">Muscle</tissue>
    </source>
</reference>
<accession>A0A9Q1BSE3</accession>
<comment type="caution">
    <text evidence="2">The sequence shown here is derived from an EMBL/GenBank/DDBJ whole genome shotgun (WGS) entry which is preliminary data.</text>
</comment>
<evidence type="ECO:0000256" key="1">
    <source>
        <dbReference type="SAM" id="MobiDB-lite"/>
    </source>
</evidence>
<organism evidence="2 3">
    <name type="scientific">Holothuria leucospilota</name>
    <name type="common">Black long sea cucumber</name>
    <name type="synonym">Mertensiothuria leucospilota</name>
    <dbReference type="NCBI Taxonomy" id="206669"/>
    <lineage>
        <taxon>Eukaryota</taxon>
        <taxon>Metazoa</taxon>
        <taxon>Echinodermata</taxon>
        <taxon>Eleutherozoa</taxon>
        <taxon>Echinozoa</taxon>
        <taxon>Holothuroidea</taxon>
        <taxon>Aspidochirotacea</taxon>
        <taxon>Aspidochirotida</taxon>
        <taxon>Holothuriidae</taxon>
        <taxon>Holothuria</taxon>
    </lineage>
</organism>
<gene>
    <name evidence="2" type="ORF">HOLleu_25411</name>
</gene>
<dbReference type="Proteomes" id="UP001152320">
    <property type="component" value="Chromosome 12"/>
</dbReference>
<feature type="region of interest" description="Disordered" evidence="1">
    <location>
        <begin position="33"/>
        <end position="55"/>
    </location>
</feature>
<evidence type="ECO:0000313" key="2">
    <source>
        <dbReference type="EMBL" id="KAJ8032012.1"/>
    </source>
</evidence>
<proteinExistence type="predicted"/>
<dbReference type="AlphaFoldDB" id="A0A9Q1BSE3"/>
<name>A0A9Q1BSE3_HOLLE</name>
<protein>
    <submittedName>
        <fullName evidence="2">Uncharacterized protein</fullName>
    </submittedName>
</protein>
<dbReference type="EMBL" id="JAIZAY010000012">
    <property type="protein sequence ID" value="KAJ8032012.1"/>
    <property type="molecule type" value="Genomic_DNA"/>
</dbReference>
<sequence>MAASTVSQVEEDTRFILTILLQEEHFTFEKLQETATKPSQHHSAGKTTQSQENLVRNEITELPYTKTQSSILYAPSPVDTPSRDEILDQIAQRIKQQGDTFNEEV</sequence>
<evidence type="ECO:0000313" key="3">
    <source>
        <dbReference type="Proteomes" id="UP001152320"/>
    </source>
</evidence>
<keyword evidence="3" id="KW-1185">Reference proteome</keyword>
<feature type="compositionally biased region" description="Polar residues" evidence="1">
    <location>
        <begin position="45"/>
        <end position="54"/>
    </location>
</feature>